<dbReference type="InterPro" id="IPR003511">
    <property type="entry name" value="HORMA_dom"/>
</dbReference>
<sequence length="335" mass="38914">MMRHVFQLRELILMMNIEEDRNAAIEVYVLRFYYSEKGENFVLYDNDRKILVALEYKGDVHLPKQIAFLLRRITDVTSTMECLPERTLPLLKLTYYSNTPDDYEPEGFKRCKHTYHFKDAFGEGILGQITAKFCSCTVEVKSIFIDDQRLSMQNLHLFKRNNRGNVADYASDWNKTERARDADQSSLISDDVVHIHSISKANGDKIERASILFSSDSTKSSPKTDVLMSEFKVGRLKIHRAEQKKEMDTIKKSREAEVMEKEKLYRKFFHESEQMNDSSSHLATFGSSTLNLLNPTWSFIASDSGDGGYMRDFSIRLPTIFKWNLRADSTKIYII</sequence>
<dbReference type="Proteomes" id="UP000038040">
    <property type="component" value="Unplaced"/>
</dbReference>
<accession>A0A0N4UG95</accession>
<dbReference type="EMBL" id="UYYG01001186">
    <property type="protein sequence ID" value="VDN59638.1"/>
    <property type="molecule type" value="Genomic_DNA"/>
</dbReference>
<evidence type="ECO:0000313" key="8">
    <source>
        <dbReference type="Proteomes" id="UP000038040"/>
    </source>
</evidence>
<name>A0A0N4UG95_DRAME</name>
<dbReference type="PANTHER" id="PTHR48225:SF7">
    <property type="entry name" value="MEIOSIS-SPECIFIC PROTEIN HOP1"/>
    <property type="match status" value="1"/>
</dbReference>
<dbReference type="WBParaSite" id="DME_0000650001-mRNA-1">
    <property type="protein sequence ID" value="DME_0000650001-mRNA-1"/>
    <property type="gene ID" value="DME_0000650001"/>
</dbReference>
<dbReference type="OrthoDB" id="5818107at2759"/>
<evidence type="ECO:0000259" key="6">
    <source>
        <dbReference type="PROSITE" id="PS50815"/>
    </source>
</evidence>
<organism evidence="8 10">
    <name type="scientific">Dracunculus medinensis</name>
    <name type="common">Guinea worm</name>
    <dbReference type="NCBI Taxonomy" id="318479"/>
    <lineage>
        <taxon>Eukaryota</taxon>
        <taxon>Metazoa</taxon>
        <taxon>Ecdysozoa</taxon>
        <taxon>Nematoda</taxon>
        <taxon>Chromadorea</taxon>
        <taxon>Rhabditida</taxon>
        <taxon>Spirurina</taxon>
        <taxon>Dracunculoidea</taxon>
        <taxon>Dracunculidae</taxon>
        <taxon>Dracunculus</taxon>
    </lineage>
</organism>
<keyword evidence="3" id="KW-0158">Chromosome</keyword>
<feature type="domain" description="HORMA" evidence="6">
    <location>
        <begin position="1"/>
        <end position="140"/>
    </location>
</feature>
<dbReference type="GO" id="GO:0005694">
    <property type="term" value="C:chromosome"/>
    <property type="evidence" value="ECO:0007669"/>
    <property type="project" value="UniProtKB-SubCell"/>
</dbReference>
<dbReference type="InterPro" id="IPR051294">
    <property type="entry name" value="HORMA_MeioticProgression"/>
</dbReference>
<dbReference type="PROSITE" id="PS50815">
    <property type="entry name" value="HORMA"/>
    <property type="match status" value="1"/>
</dbReference>
<protein>
    <submittedName>
        <fullName evidence="10">HORMA domain-containing protein</fullName>
    </submittedName>
</protein>
<keyword evidence="5" id="KW-0469">Meiosis</keyword>
<dbReference type="InterPro" id="IPR036570">
    <property type="entry name" value="HORMA_dom_sf"/>
</dbReference>
<evidence type="ECO:0000256" key="4">
    <source>
        <dbReference type="ARBA" id="ARBA00023242"/>
    </source>
</evidence>
<proteinExistence type="predicted"/>
<reference evidence="10" key="1">
    <citation type="submission" date="2017-02" db="UniProtKB">
        <authorList>
            <consortium name="WormBaseParasite"/>
        </authorList>
    </citation>
    <scope>IDENTIFICATION</scope>
</reference>
<evidence type="ECO:0000256" key="3">
    <source>
        <dbReference type="ARBA" id="ARBA00022454"/>
    </source>
</evidence>
<gene>
    <name evidence="7" type="ORF">DME_LOCUS9611</name>
</gene>
<comment type="subcellular location">
    <subcellularLocation>
        <location evidence="2">Chromosome</location>
    </subcellularLocation>
    <subcellularLocation>
        <location evidence="1">Nucleus</location>
    </subcellularLocation>
</comment>
<dbReference type="STRING" id="318479.A0A0N4UG95"/>
<dbReference type="GO" id="GO:0005634">
    <property type="term" value="C:nucleus"/>
    <property type="evidence" value="ECO:0007669"/>
    <property type="project" value="UniProtKB-SubCell"/>
</dbReference>
<dbReference type="SUPFAM" id="SSF56019">
    <property type="entry name" value="The spindle assembly checkpoint protein mad2"/>
    <property type="match status" value="1"/>
</dbReference>
<reference evidence="7 9" key="2">
    <citation type="submission" date="2018-11" db="EMBL/GenBank/DDBJ databases">
        <authorList>
            <consortium name="Pathogen Informatics"/>
        </authorList>
    </citation>
    <scope>NUCLEOTIDE SEQUENCE [LARGE SCALE GENOMIC DNA]</scope>
</reference>
<dbReference type="Proteomes" id="UP000274756">
    <property type="component" value="Unassembled WGS sequence"/>
</dbReference>
<dbReference type="Gene3D" id="3.30.900.10">
    <property type="entry name" value="HORMA domain"/>
    <property type="match status" value="1"/>
</dbReference>
<dbReference type="PANTHER" id="PTHR48225">
    <property type="entry name" value="HORMA DOMAIN-CONTAINING PROTEIN 1"/>
    <property type="match status" value="1"/>
</dbReference>
<keyword evidence="9" id="KW-1185">Reference proteome</keyword>
<dbReference type="Pfam" id="PF02301">
    <property type="entry name" value="HORMA"/>
    <property type="match status" value="1"/>
</dbReference>
<evidence type="ECO:0000313" key="7">
    <source>
        <dbReference type="EMBL" id="VDN59638.1"/>
    </source>
</evidence>
<evidence type="ECO:0000256" key="5">
    <source>
        <dbReference type="ARBA" id="ARBA00023254"/>
    </source>
</evidence>
<evidence type="ECO:0000313" key="9">
    <source>
        <dbReference type="Proteomes" id="UP000274756"/>
    </source>
</evidence>
<keyword evidence="4" id="KW-0539">Nucleus</keyword>
<evidence type="ECO:0000256" key="2">
    <source>
        <dbReference type="ARBA" id="ARBA00004286"/>
    </source>
</evidence>
<dbReference type="AlphaFoldDB" id="A0A0N4UG95"/>
<evidence type="ECO:0000313" key="10">
    <source>
        <dbReference type="WBParaSite" id="DME_0000650001-mRNA-1"/>
    </source>
</evidence>
<evidence type="ECO:0000256" key="1">
    <source>
        <dbReference type="ARBA" id="ARBA00004123"/>
    </source>
</evidence>
<dbReference type="GO" id="GO:0051321">
    <property type="term" value="P:meiotic cell cycle"/>
    <property type="evidence" value="ECO:0007669"/>
    <property type="project" value="UniProtKB-KW"/>
</dbReference>